<feature type="region of interest" description="Disordered" evidence="4">
    <location>
        <begin position="1"/>
        <end position="23"/>
    </location>
</feature>
<feature type="domain" description="CRC" evidence="5">
    <location>
        <begin position="506"/>
        <end position="629"/>
    </location>
</feature>
<feature type="region of interest" description="Disordered" evidence="4">
    <location>
        <begin position="360"/>
        <end position="393"/>
    </location>
</feature>
<feature type="region of interest" description="Disordered" evidence="4">
    <location>
        <begin position="666"/>
        <end position="709"/>
    </location>
</feature>
<dbReference type="PANTHER" id="PTHR46159:SF12">
    <property type="entry name" value="PROTEIN TESMIN_TSO1-LIKE CXC 3-RELATED"/>
    <property type="match status" value="1"/>
</dbReference>
<dbReference type="InterPro" id="IPR005172">
    <property type="entry name" value="CRC"/>
</dbReference>
<feature type="region of interest" description="Disordered" evidence="4">
    <location>
        <begin position="103"/>
        <end position="143"/>
    </location>
</feature>
<sequence length="805" mass="87922">MGDEGKGKERESEVEEKGGKEKELLVVMDTPDRSKIQTQIATPVSKKFEESPVFNFLNNLSPIKPVQSVHITQTLNALSFSSLPSVFTSPHATTIKESRFLRRHQLSDPSKPEFASDSVSKVDTDDGVLDGGHNTEQQEDLSSENAIVQVSVESSYRCTELTAEYGQSLNYDCNSPLTSPKTRSTATDKCVTIDNPASGALVPFSESISGRSLFVNQTSVGEMSHTNQSGEAAECDWESLITTELLNFDSPNNANTYRKSLTPRTAYYTSITSLQQQFGCIVQGEGNEMDNPSTQPGEGSCLTEFAECQDRTASSSQENDCLGGTLSQKTSSEPASHMYRGMRRRCLVFEMVGGRRKHLDENSISVSPTLTQSDGNTPSVDKQPNSIRTPSDSSRCILPGIGLHLNALASAPKDLKVVKHDASIPGRLVIAPGSTATFRSAMADQDSFHQPLALATVEPDIDPSDSGLPHVEDPNQSSAMVVYDEFNQNSPKKKRRRLENDAEPEACKRCNCKKSKCLKLYCECFAAGVYCVEPCSCQDCFNKPIHEDTVLATRKQIESRNPLAFAPKVIRSADSATEDDSSKTPASARHKRGCNCKKSGCLKKYCECYQGGVGCSINCRCEGCKNAFGRKDGSIFMGLEAEFEDDEIDAQDRSSRDGNKHKAVIQNETEQNPESAPPATPLSFGRPLVQRHSFSSKKKPPRSSLPTIGSSSGLYAIPGLVKPQFLPPQSKFDRHFETVQEDELLPDILQGNRSPISGIKSLSPNSKRVSPPHSHSDLGISPGRRSSRKLILQSIPSFPSLTPQH</sequence>
<evidence type="ECO:0000256" key="2">
    <source>
        <dbReference type="ARBA" id="ARBA00007267"/>
    </source>
</evidence>
<organism evidence="6 7">
    <name type="scientific">Oldenlandia corymbosa var. corymbosa</name>
    <dbReference type="NCBI Taxonomy" id="529605"/>
    <lineage>
        <taxon>Eukaryota</taxon>
        <taxon>Viridiplantae</taxon>
        <taxon>Streptophyta</taxon>
        <taxon>Embryophyta</taxon>
        <taxon>Tracheophyta</taxon>
        <taxon>Spermatophyta</taxon>
        <taxon>Magnoliopsida</taxon>
        <taxon>eudicotyledons</taxon>
        <taxon>Gunneridae</taxon>
        <taxon>Pentapetalae</taxon>
        <taxon>asterids</taxon>
        <taxon>lamiids</taxon>
        <taxon>Gentianales</taxon>
        <taxon>Rubiaceae</taxon>
        <taxon>Rubioideae</taxon>
        <taxon>Spermacoceae</taxon>
        <taxon>Hedyotis-Oldenlandia complex</taxon>
        <taxon>Oldenlandia</taxon>
    </lineage>
</organism>
<proteinExistence type="inferred from homology"/>
<keyword evidence="7" id="KW-1185">Reference proteome</keyword>
<dbReference type="InterPro" id="IPR033467">
    <property type="entry name" value="Tesmin/TSO1-like_CXC"/>
</dbReference>
<evidence type="ECO:0000313" key="7">
    <source>
        <dbReference type="Proteomes" id="UP001161247"/>
    </source>
</evidence>
<dbReference type="EMBL" id="OX459126">
    <property type="protein sequence ID" value="CAI9118408.1"/>
    <property type="molecule type" value="Genomic_DNA"/>
</dbReference>
<evidence type="ECO:0000256" key="4">
    <source>
        <dbReference type="SAM" id="MobiDB-lite"/>
    </source>
</evidence>
<accession>A0AAV1EFE2</accession>
<feature type="region of interest" description="Disordered" evidence="4">
    <location>
        <begin position="747"/>
        <end position="805"/>
    </location>
</feature>
<dbReference type="InterPro" id="IPR044522">
    <property type="entry name" value="TSO1-like"/>
</dbReference>
<dbReference type="AlphaFoldDB" id="A0AAV1EFE2"/>
<comment type="subcellular location">
    <subcellularLocation>
        <location evidence="1">Nucleus</location>
    </subcellularLocation>
</comment>
<feature type="compositionally biased region" description="Polar residues" evidence="4">
    <location>
        <begin position="315"/>
        <end position="334"/>
    </location>
</feature>
<keyword evidence="3" id="KW-0539">Nucleus</keyword>
<evidence type="ECO:0000256" key="3">
    <source>
        <dbReference type="ARBA" id="ARBA00023242"/>
    </source>
</evidence>
<protein>
    <submittedName>
        <fullName evidence="6">OLC1v1019976C2</fullName>
    </submittedName>
</protein>
<feature type="compositionally biased region" description="Polar residues" evidence="4">
    <location>
        <begin position="794"/>
        <end position="805"/>
    </location>
</feature>
<dbReference type="Pfam" id="PF03638">
    <property type="entry name" value="TCR"/>
    <property type="match status" value="2"/>
</dbReference>
<dbReference type="Proteomes" id="UP001161247">
    <property type="component" value="Chromosome 9"/>
</dbReference>
<dbReference type="PANTHER" id="PTHR46159">
    <property type="entry name" value="PROTEIN TESMIN/TSO1-LIKE CXC 2"/>
    <property type="match status" value="1"/>
</dbReference>
<dbReference type="PROSITE" id="PS51634">
    <property type="entry name" value="CRC"/>
    <property type="match status" value="1"/>
</dbReference>
<gene>
    <name evidence="6" type="ORF">OLC1_LOCUS24282</name>
</gene>
<feature type="compositionally biased region" description="Polar residues" evidence="4">
    <location>
        <begin position="751"/>
        <end position="768"/>
    </location>
</feature>
<feature type="region of interest" description="Disordered" evidence="4">
    <location>
        <begin position="315"/>
        <end position="335"/>
    </location>
</feature>
<evidence type="ECO:0000313" key="6">
    <source>
        <dbReference type="EMBL" id="CAI9118408.1"/>
    </source>
</evidence>
<reference evidence="6" key="1">
    <citation type="submission" date="2023-03" db="EMBL/GenBank/DDBJ databases">
        <authorList>
            <person name="Julca I."/>
        </authorList>
    </citation>
    <scope>NUCLEOTIDE SEQUENCE</scope>
</reference>
<feature type="compositionally biased region" description="Polar residues" evidence="4">
    <location>
        <begin position="362"/>
        <end position="393"/>
    </location>
</feature>
<dbReference type="GO" id="GO:0003700">
    <property type="term" value="F:DNA-binding transcription factor activity"/>
    <property type="evidence" value="ECO:0007669"/>
    <property type="project" value="InterPro"/>
</dbReference>
<comment type="similarity">
    <text evidence="2">Belongs to the lin-54 family.</text>
</comment>
<name>A0AAV1EFE2_OLDCO</name>
<dbReference type="GO" id="GO:0005634">
    <property type="term" value="C:nucleus"/>
    <property type="evidence" value="ECO:0007669"/>
    <property type="project" value="UniProtKB-SubCell"/>
</dbReference>
<evidence type="ECO:0000256" key="1">
    <source>
        <dbReference type="ARBA" id="ARBA00004123"/>
    </source>
</evidence>
<evidence type="ECO:0000259" key="5">
    <source>
        <dbReference type="PROSITE" id="PS51634"/>
    </source>
</evidence>
<dbReference type="SMART" id="SM01114">
    <property type="entry name" value="CXC"/>
    <property type="match status" value="2"/>
</dbReference>